<dbReference type="GO" id="GO:0005737">
    <property type="term" value="C:cytoplasm"/>
    <property type="evidence" value="ECO:0007669"/>
    <property type="project" value="TreeGrafter"/>
</dbReference>
<dbReference type="Proteomes" id="UP001368318">
    <property type="component" value="Chromosome"/>
</dbReference>
<dbReference type="InterPro" id="IPR051783">
    <property type="entry name" value="NAD(P)-dependent_oxidoreduct"/>
</dbReference>
<evidence type="ECO:0000313" key="3">
    <source>
        <dbReference type="EMBL" id="WXA13428.1"/>
    </source>
</evidence>
<name>A0AAU6P8H7_9FLAO</name>
<organism evidence="3">
    <name type="scientific">Mangrovimonas cancribranchiae</name>
    <dbReference type="NCBI Taxonomy" id="3080055"/>
    <lineage>
        <taxon>Bacteria</taxon>
        <taxon>Pseudomonadati</taxon>
        <taxon>Bacteroidota</taxon>
        <taxon>Flavobacteriia</taxon>
        <taxon>Flavobacteriales</taxon>
        <taxon>Flavobacteriaceae</taxon>
        <taxon>Mangrovimonas</taxon>
    </lineage>
</organism>
<dbReference type="PANTHER" id="PTHR48079:SF6">
    <property type="entry name" value="NAD(P)-BINDING DOMAIN-CONTAINING PROTEIN-RELATED"/>
    <property type="match status" value="1"/>
</dbReference>
<dbReference type="RefSeq" id="WP_338732665.1">
    <property type="nucleotide sequence ID" value="NZ_CP136924.1"/>
</dbReference>
<dbReference type="GO" id="GO:0004029">
    <property type="term" value="F:aldehyde dehydrogenase (NAD+) activity"/>
    <property type="evidence" value="ECO:0007669"/>
    <property type="project" value="TreeGrafter"/>
</dbReference>
<reference evidence="3 4" key="1">
    <citation type="submission" date="2023-10" db="EMBL/GenBank/DDBJ databases">
        <title>Culture-based analysis of two novel bacteria associated with mangrove crab gills.</title>
        <authorList>
            <person name="Yang X."/>
            <person name="Garuglieri E."/>
            <person name="Van Goethem M.W."/>
            <person name="Fusi M."/>
            <person name="Marasco R."/>
            <person name="Daffonchio D.G."/>
        </authorList>
    </citation>
    <scope>NUCLEOTIDE SEQUENCE</scope>
    <source>
        <strain evidence="3">UG2-1</strain>
        <strain evidence="2">UG2-2</strain>
        <strain evidence="4">UG2_2</strain>
    </source>
</reference>
<evidence type="ECO:0000259" key="1">
    <source>
        <dbReference type="Pfam" id="PF01370"/>
    </source>
</evidence>
<dbReference type="SUPFAM" id="SSF51735">
    <property type="entry name" value="NAD(P)-binding Rossmann-fold domains"/>
    <property type="match status" value="1"/>
</dbReference>
<dbReference type="Gene3D" id="3.40.50.720">
    <property type="entry name" value="NAD(P)-binding Rossmann-like Domain"/>
    <property type="match status" value="1"/>
</dbReference>
<gene>
    <name evidence="3" type="ORF">R3L15_00800</name>
    <name evidence="2" type="ORF">R3L16_06595</name>
</gene>
<keyword evidence="4" id="KW-1185">Reference proteome</keyword>
<protein>
    <submittedName>
        <fullName evidence="3">NAD-dependent epimerase/dehydratase family protein</fullName>
    </submittedName>
</protein>
<proteinExistence type="predicted"/>
<dbReference type="EMBL" id="CP136925">
    <property type="protein sequence ID" value="WXA13428.1"/>
    <property type="molecule type" value="Genomic_DNA"/>
</dbReference>
<dbReference type="KEGG" id="mcaa:R3L15_00800"/>
<dbReference type="PANTHER" id="PTHR48079">
    <property type="entry name" value="PROTEIN YEEZ"/>
    <property type="match status" value="1"/>
</dbReference>
<evidence type="ECO:0000313" key="4">
    <source>
        <dbReference type="Proteomes" id="UP001368318"/>
    </source>
</evidence>
<accession>A0AAU6P8H7</accession>
<dbReference type="AlphaFoldDB" id="A0AAU6P8H7"/>
<dbReference type="InterPro" id="IPR036291">
    <property type="entry name" value="NAD(P)-bd_dom_sf"/>
</dbReference>
<dbReference type="InterPro" id="IPR001509">
    <property type="entry name" value="Epimerase_deHydtase"/>
</dbReference>
<dbReference type="Pfam" id="PF01370">
    <property type="entry name" value="Epimerase"/>
    <property type="match status" value="1"/>
</dbReference>
<sequence>MILVTGGTGLVGSHLLVRLTEKQQRIRAIYRDEKKLPLVKRVFSYFNASDRFDKVDWVKTDLLNIPELSNAFKDITIVYHCAALVSFDPKKYHALRSTNIEGTANIVNLCISNNIKKLCYVSSVATLSKTAGKDTITETSYWNPEENHSIYGITKYGAEMEVWRGTQEGVPAIIVNPGVILGGGFWDDSSCYIFKKIHNGLTYYTKGTAGYVDVLDVVEIMERLMISKIENQNYILVSDNWTYKGFLEQTAKVLHVTPPKKEASNMLLNIGWRLDWLKSFFTGKDRLLTKHLKNTLQSTKIYSNDKVKTELDYNFTPIKKSINRISKQYLSDL</sequence>
<dbReference type="EMBL" id="CP136924">
    <property type="protein sequence ID" value="WXA04154.1"/>
    <property type="molecule type" value="Genomic_DNA"/>
</dbReference>
<evidence type="ECO:0000313" key="2">
    <source>
        <dbReference type="EMBL" id="WXA04154.1"/>
    </source>
</evidence>
<feature type="domain" description="NAD-dependent epimerase/dehydratase" evidence="1">
    <location>
        <begin position="2"/>
        <end position="225"/>
    </location>
</feature>